<organism evidence="11 12">
    <name type="scientific">Cladorrhinum samala</name>
    <dbReference type="NCBI Taxonomy" id="585594"/>
    <lineage>
        <taxon>Eukaryota</taxon>
        <taxon>Fungi</taxon>
        <taxon>Dikarya</taxon>
        <taxon>Ascomycota</taxon>
        <taxon>Pezizomycotina</taxon>
        <taxon>Sordariomycetes</taxon>
        <taxon>Sordariomycetidae</taxon>
        <taxon>Sordariales</taxon>
        <taxon>Podosporaceae</taxon>
        <taxon>Cladorrhinum</taxon>
    </lineage>
</organism>
<feature type="region of interest" description="Disordered" evidence="10">
    <location>
        <begin position="377"/>
        <end position="419"/>
    </location>
</feature>
<dbReference type="PIRSF" id="PIRSF016302">
    <property type="entry name" value="Man_a_manosd"/>
    <property type="match status" value="1"/>
</dbReference>
<dbReference type="PANTHER" id="PTHR12145">
    <property type="entry name" value="MANNAN ENDO-1,6-ALPHA-MANNOSIDASE DCW1"/>
    <property type="match status" value="1"/>
</dbReference>
<evidence type="ECO:0000256" key="5">
    <source>
        <dbReference type="ARBA" id="ARBA00022729"/>
    </source>
</evidence>
<dbReference type="Pfam" id="PF03663">
    <property type="entry name" value="Glyco_hydro_76"/>
    <property type="match status" value="1"/>
</dbReference>
<proteinExistence type="inferred from homology"/>
<dbReference type="InterPro" id="IPR005198">
    <property type="entry name" value="Glyco_hydro_76"/>
</dbReference>
<reference evidence="11" key="2">
    <citation type="submission" date="2023-06" db="EMBL/GenBank/DDBJ databases">
        <authorList>
            <consortium name="Lawrence Berkeley National Laboratory"/>
            <person name="Mondo S.J."/>
            <person name="Hensen N."/>
            <person name="Bonometti L."/>
            <person name="Westerberg I."/>
            <person name="Brannstrom I.O."/>
            <person name="Guillou S."/>
            <person name="Cros-Aarteil S."/>
            <person name="Calhoun S."/>
            <person name="Haridas S."/>
            <person name="Kuo A."/>
            <person name="Pangilinan J."/>
            <person name="Riley R."/>
            <person name="Labutti K."/>
            <person name="Andreopoulos B."/>
            <person name="Lipzen A."/>
            <person name="Chen C."/>
            <person name="Yanf M."/>
            <person name="Daum C."/>
            <person name="Ng V."/>
            <person name="Clum A."/>
            <person name="Steindorff A."/>
            <person name="Ohm R."/>
            <person name="Martin F."/>
            <person name="Silar P."/>
            <person name="Natvig D."/>
            <person name="Lalanne C."/>
            <person name="Gautier V."/>
            <person name="Ament-Velasquez S.L."/>
            <person name="Kruys A."/>
            <person name="Hutchinson M.I."/>
            <person name="Powell A.J."/>
            <person name="Barry K."/>
            <person name="Miller A.N."/>
            <person name="Grigoriev I.V."/>
            <person name="Debuchy R."/>
            <person name="Gladieux P."/>
            <person name="Thoren M.H."/>
            <person name="Johannesson H."/>
        </authorList>
    </citation>
    <scope>NUCLEOTIDE SEQUENCE</scope>
    <source>
        <strain evidence="11">PSN324</strain>
    </source>
</reference>
<dbReference type="AlphaFoldDB" id="A0AAV9HQM8"/>
<dbReference type="GO" id="GO:0009272">
    <property type="term" value="P:fungal-type cell wall biogenesis"/>
    <property type="evidence" value="ECO:0007669"/>
    <property type="project" value="TreeGrafter"/>
</dbReference>
<keyword evidence="6 11" id="KW-0378">Hydrolase</keyword>
<comment type="catalytic activity">
    <reaction evidence="1">
        <text>Random hydrolysis of (1-&gt;6)-alpha-D-mannosidic linkages in unbranched (1-&gt;6)-mannans.</text>
        <dbReference type="EC" id="3.2.1.101"/>
    </reaction>
</comment>
<dbReference type="PANTHER" id="PTHR12145:SF36">
    <property type="entry name" value="MANNAN ENDO-1,6-ALPHA-MANNOSIDASE DCW1"/>
    <property type="match status" value="1"/>
</dbReference>
<feature type="non-terminal residue" evidence="11">
    <location>
        <position position="1"/>
    </location>
</feature>
<dbReference type="GO" id="GO:0016052">
    <property type="term" value="P:carbohydrate catabolic process"/>
    <property type="evidence" value="ECO:0007669"/>
    <property type="project" value="InterPro"/>
</dbReference>
<dbReference type="InterPro" id="IPR014480">
    <property type="entry name" value="Mannan-1_6-alpha_mannosidase"/>
</dbReference>
<evidence type="ECO:0000256" key="3">
    <source>
        <dbReference type="ARBA" id="ARBA00009699"/>
    </source>
</evidence>
<keyword evidence="12" id="KW-1185">Reference proteome</keyword>
<name>A0AAV9HQM8_9PEZI</name>
<dbReference type="SUPFAM" id="SSF48208">
    <property type="entry name" value="Six-hairpin glycosidases"/>
    <property type="match status" value="1"/>
</dbReference>
<evidence type="ECO:0000256" key="6">
    <source>
        <dbReference type="ARBA" id="ARBA00022801"/>
    </source>
</evidence>
<evidence type="ECO:0000256" key="4">
    <source>
        <dbReference type="ARBA" id="ARBA00012350"/>
    </source>
</evidence>
<dbReference type="InterPro" id="IPR008928">
    <property type="entry name" value="6-hairpin_glycosidase_sf"/>
</dbReference>
<evidence type="ECO:0000313" key="11">
    <source>
        <dbReference type="EMBL" id="KAK4463203.1"/>
    </source>
</evidence>
<evidence type="ECO:0000256" key="8">
    <source>
        <dbReference type="ARBA" id="ARBA00023180"/>
    </source>
</evidence>
<feature type="compositionally biased region" description="Low complexity" evidence="10">
    <location>
        <begin position="402"/>
        <end position="419"/>
    </location>
</feature>
<evidence type="ECO:0000256" key="1">
    <source>
        <dbReference type="ARBA" id="ARBA00001452"/>
    </source>
</evidence>
<comment type="subcellular location">
    <subcellularLocation>
        <location evidence="2">Endomembrane system</location>
    </subcellularLocation>
</comment>
<dbReference type="EMBL" id="MU864962">
    <property type="protein sequence ID" value="KAK4463203.1"/>
    <property type="molecule type" value="Genomic_DNA"/>
</dbReference>
<dbReference type="GO" id="GO:0012505">
    <property type="term" value="C:endomembrane system"/>
    <property type="evidence" value="ECO:0007669"/>
    <property type="project" value="UniProtKB-SubCell"/>
</dbReference>
<keyword evidence="5" id="KW-0732">Signal</keyword>
<accession>A0AAV9HQM8</accession>
<evidence type="ECO:0000256" key="10">
    <source>
        <dbReference type="SAM" id="MobiDB-lite"/>
    </source>
</evidence>
<sequence length="439" mass="46914">SIKTAAKTVASDMMTYYKGNESGNIPGILSQPPPGGDYYWWHGAVVWSTLIDYWRYTGDDTYNAVTKEGMLWQTGPNNNFMPPNWTAQLGNDDQATWALAAMSAAESNFTSPSAGETSWLQLAQNVFATQAARFDDTCGGGLRWQIPHSNLGYTYKNSPSNTAFIALAARLSRYTGNQTYAEAAESTWTWMTNVGLIDDAFNVFDGAHVETNCTDTNKVQFSISAGHLLQGAAYLYNSSTGDAQTRWRDRLSSLTNRTLEFFFPNDFPLVERGCELEDRDMCSVDMEFFKGIVIRELATVIQLAPFLDSVIAPKLKVSAEGAVKSCSSGANGRLCGYRWFQQSGPDSSAGNSTFPRQANALSALSVLLADDSQKGIATGGGDSGNGNGNGNGGGNNNGAGNGSNNNNNNNNGGNDGSSAGTTTRATFGLLVAGLFASLL</sequence>
<dbReference type="GO" id="GO:0008496">
    <property type="term" value="F:mannan endo-1,6-alpha-mannosidase activity"/>
    <property type="evidence" value="ECO:0007669"/>
    <property type="project" value="UniProtKB-EC"/>
</dbReference>
<keyword evidence="7" id="KW-0472">Membrane</keyword>
<evidence type="ECO:0000256" key="2">
    <source>
        <dbReference type="ARBA" id="ARBA00004308"/>
    </source>
</evidence>
<comment type="caution">
    <text evidence="11">The sequence shown here is derived from an EMBL/GenBank/DDBJ whole genome shotgun (WGS) entry which is preliminary data.</text>
</comment>
<feature type="compositionally biased region" description="Gly residues" evidence="10">
    <location>
        <begin position="377"/>
        <end position="401"/>
    </location>
</feature>
<comment type="similarity">
    <text evidence="3">Belongs to the glycosyl hydrolase 76 family.</text>
</comment>
<keyword evidence="9" id="KW-0326">Glycosidase</keyword>
<evidence type="ECO:0000256" key="9">
    <source>
        <dbReference type="ARBA" id="ARBA00023295"/>
    </source>
</evidence>
<evidence type="ECO:0000313" key="12">
    <source>
        <dbReference type="Proteomes" id="UP001321749"/>
    </source>
</evidence>
<evidence type="ECO:0000256" key="7">
    <source>
        <dbReference type="ARBA" id="ARBA00023136"/>
    </source>
</evidence>
<reference evidence="11" key="1">
    <citation type="journal article" date="2023" name="Mol. Phylogenet. Evol.">
        <title>Genome-scale phylogeny and comparative genomics of the fungal order Sordariales.</title>
        <authorList>
            <person name="Hensen N."/>
            <person name="Bonometti L."/>
            <person name="Westerberg I."/>
            <person name="Brannstrom I.O."/>
            <person name="Guillou S."/>
            <person name="Cros-Aarteil S."/>
            <person name="Calhoun S."/>
            <person name="Haridas S."/>
            <person name="Kuo A."/>
            <person name="Mondo S."/>
            <person name="Pangilinan J."/>
            <person name="Riley R."/>
            <person name="LaButti K."/>
            <person name="Andreopoulos B."/>
            <person name="Lipzen A."/>
            <person name="Chen C."/>
            <person name="Yan M."/>
            <person name="Daum C."/>
            <person name="Ng V."/>
            <person name="Clum A."/>
            <person name="Steindorff A."/>
            <person name="Ohm R.A."/>
            <person name="Martin F."/>
            <person name="Silar P."/>
            <person name="Natvig D.O."/>
            <person name="Lalanne C."/>
            <person name="Gautier V."/>
            <person name="Ament-Velasquez S.L."/>
            <person name="Kruys A."/>
            <person name="Hutchinson M.I."/>
            <person name="Powell A.J."/>
            <person name="Barry K."/>
            <person name="Miller A.N."/>
            <person name="Grigoriev I.V."/>
            <person name="Debuchy R."/>
            <person name="Gladieux P."/>
            <person name="Hiltunen Thoren M."/>
            <person name="Johannesson H."/>
        </authorList>
    </citation>
    <scope>NUCLEOTIDE SEQUENCE</scope>
    <source>
        <strain evidence="11">PSN324</strain>
    </source>
</reference>
<dbReference type="Proteomes" id="UP001321749">
    <property type="component" value="Unassembled WGS sequence"/>
</dbReference>
<dbReference type="FunFam" id="1.50.10.20:FF:000006">
    <property type="entry name" value="Mannan endo-1,6-alpha-mannosidase"/>
    <property type="match status" value="1"/>
</dbReference>
<gene>
    <name evidence="11" type="ORF">QBC42DRAFT_174091</name>
</gene>
<protein>
    <recommendedName>
        <fullName evidence="4">mannan endo-1,6-alpha-mannosidase</fullName>
        <ecNumber evidence="4">3.2.1.101</ecNumber>
    </recommendedName>
</protein>
<keyword evidence="8" id="KW-0325">Glycoprotein</keyword>
<dbReference type="EC" id="3.2.1.101" evidence="4"/>
<dbReference type="Gene3D" id="1.50.10.20">
    <property type="match status" value="1"/>
</dbReference>